<accession>A0A1M6H089</accession>
<organism evidence="4 5">
    <name type="scientific">Mesonia phycicola</name>
    <dbReference type="NCBI Taxonomy" id="579105"/>
    <lineage>
        <taxon>Bacteria</taxon>
        <taxon>Pseudomonadati</taxon>
        <taxon>Bacteroidota</taxon>
        <taxon>Flavobacteriia</taxon>
        <taxon>Flavobacteriales</taxon>
        <taxon>Flavobacteriaceae</taxon>
        <taxon>Mesonia</taxon>
    </lineage>
</organism>
<dbReference type="SMART" id="SM00448">
    <property type="entry name" value="REC"/>
    <property type="match status" value="1"/>
</dbReference>
<dbReference type="InterPro" id="IPR011006">
    <property type="entry name" value="CheY-like_superfamily"/>
</dbReference>
<reference evidence="4 5" key="1">
    <citation type="submission" date="2016-11" db="EMBL/GenBank/DDBJ databases">
        <authorList>
            <person name="Jaros S."/>
            <person name="Januszkiewicz K."/>
            <person name="Wedrychowicz H."/>
        </authorList>
    </citation>
    <scope>NUCLEOTIDE SEQUENCE [LARGE SCALE GENOMIC DNA]</scope>
    <source>
        <strain evidence="4 5">DSM 21425</strain>
    </source>
</reference>
<dbReference type="InterPro" id="IPR001789">
    <property type="entry name" value="Sig_transdc_resp-reg_receiver"/>
</dbReference>
<dbReference type="Pfam" id="PF04397">
    <property type="entry name" value="LytTR"/>
    <property type="match status" value="1"/>
</dbReference>
<dbReference type="RefSeq" id="WP_073152985.1">
    <property type="nucleotide sequence ID" value="NZ_FQYY01000009.1"/>
</dbReference>
<dbReference type="PROSITE" id="PS50110">
    <property type="entry name" value="RESPONSE_REGULATORY"/>
    <property type="match status" value="1"/>
</dbReference>
<protein>
    <submittedName>
        <fullName evidence="4">Two component transcriptional regulator, LytTR family</fullName>
    </submittedName>
</protein>
<evidence type="ECO:0000259" key="2">
    <source>
        <dbReference type="PROSITE" id="PS50110"/>
    </source>
</evidence>
<dbReference type="STRING" id="579105.SAMN04488096_10952"/>
<dbReference type="SUPFAM" id="SSF52172">
    <property type="entry name" value="CheY-like"/>
    <property type="match status" value="1"/>
</dbReference>
<dbReference type="PANTHER" id="PTHR37299:SF1">
    <property type="entry name" value="STAGE 0 SPORULATION PROTEIN A HOMOLOG"/>
    <property type="match status" value="1"/>
</dbReference>
<evidence type="ECO:0000259" key="3">
    <source>
        <dbReference type="PROSITE" id="PS50930"/>
    </source>
</evidence>
<feature type="domain" description="Response regulatory" evidence="2">
    <location>
        <begin position="3"/>
        <end position="114"/>
    </location>
</feature>
<proteinExistence type="predicted"/>
<dbReference type="InterPro" id="IPR007492">
    <property type="entry name" value="LytTR_DNA-bd_dom"/>
</dbReference>
<evidence type="ECO:0000313" key="5">
    <source>
        <dbReference type="Proteomes" id="UP000184225"/>
    </source>
</evidence>
<dbReference type="PANTHER" id="PTHR37299">
    <property type="entry name" value="TRANSCRIPTIONAL REGULATOR-RELATED"/>
    <property type="match status" value="1"/>
</dbReference>
<dbReference type="Gene3D" id="3.40.50.2300">
    <property type="match status" value="1"/>
</dbReference>
<dbReference type="OrthoDB" id="2168082at2"/>
<dbReference type="PROSITE" id="PS50930">
    <property type="entry name" value="HTH_LYTTR"/>
    <property type="match status" value="1"/>
</dbReference>
<keyword evidence="1" id="KW-0597">Phosphoprotein</keyword>
<feature type="modified residue" description="4-aspartylphosphate" evidence="1">
    <location>
        <position position="54"/>
    </location>
</feature>
<name>A0A1M6H089_9FLAO</name>
<dbReference type="GO" id="GO:0000156">
    <property type="term" value="F:phosphorelay response regulator activity"/>
    <property type="evidence" value="ECO:0007669"/>
    <property type="project" value="InterPro"/>
</dbReference>
<evidence type="ECO:0000256" key="1">
    <source>
        <dbReference type="PROSITE-ProRule" id="PRU00169"/>
    </source>
</evidence>
<dbReference type="AlphaFoldDB" id="A0A1M6H089"/>
<dbReference type="Gene3D" id="2.40.50.1020">
    <property type="entry name" value="LytTr DNA-binding domain"/>
    <property type="match status" value="1"/>
</dbReference>
<dbReference type="EMBL" id="FQYY01000009">
    <property type="protein sequence ID" value="SHJ15575.1"/>
    <property type="molecule type" value="Genomic_DNA"/>
</dbReference>
<feature type="domain" description="HTH LytTR-type" evidence="3">
    <location>
        <begin position="131"/>
        <end position="230"/>
    </location>
</feature>
<gene>
    <name evidence="4" type="ORF">SAMN04488096_10952</name>
</gene>
<keyword evidence="5" id="KW-1185">Reference proteome</keyword>
<dbReference type="Pfam" id="PF00072">
    <property type="entry name" value="Response_reg"/>
    <property type="match status" value="1"/>
</dbReference>
<sequence length="230" mass="26576">MIKAIALDDEPLALNVIETYCNKISSIQLLAKFTSQEEALAFLKKHQVEVLFLDINMPKSTGIDFCNALTQKYKVVFTTAFSQYAVEGFNLNASDYLLKPFSIDRFKVAVQKVEHEINLEQNASSSINDYLVIKADYKLHQINYNDIIYIEALDDYIKIYLEDEKKIVARHTMKRILEKLPSTLFKRTHRSYIVSLNKITTLQKDSILINNITIPLSSTYKDNILKNFHL</sequence>
<evidence type="ECO:0000313" key="4">
    <source>
        <dbReference type="EMBL" id="SHJ15575.1"/>
    </source>
</evidence>
<dbReference type="SMART" id="SM00850">
    <property type="entry name" value="LytTR"/>
    <property type="match status" value="1"/>
</dbReference>
<dbReference type="GO" id="GO:0003677">
    <property type="term" value="F:DNA binding"/>
    <property type="evidence" value="ECO:0007669"/>
    <property type="project" value="InterPro"/>
</dbReference>
<dbReference type="InterPro" id="IPR046947">
    <property type="entry name" value="LytR-like"/>
</dbReference>
<dbReference type="Proteomes" id="UP000184225">
    <property type="component" value="Unassembled WGS sequence"/>
</dbReference>